<dbReference type="AlphaFoldDB" id="A0A512JJ09"/>
<dbReference type="RefSeq" id="WP_147046212.1">
    <property type="nucleotide sequence ID" value="NZ_BJZV01000007.1"/>
</dbReference>
<proteinExistence type="predicted"/>
<name>A0A512JJ09_9HYPH</name>
<sequence>MPETFDELARQVAQNPSVEGSAAILVRGIAARIAQARAGGTDRPLDDLIGGLEAAADALSYAVAQNTAAAASTDAGGDSEA</sequence>
<evidence type="ECO:0000313" key="2">
    <source>
        <dbReference type="Proteomes" id="UP000321750"/>
    </source>
</evidence>
<dbReference type="Proteomes" id="UP000321750">
    <property type="component" value="Unassembled WGS sequence"/>
</dbReference>
<comment type="caution">
    <text evidence="1">The sequence shown here is derived from an EMBL/GenBank/DDBJ whole genome shotgun (WGS) entry which is preliminary data.</text>
</comment>
<reference evidence="1 2" key="1">
    <citation type="submission" date="2019-07" db="EMBL/GenBank/DDBJ databases">
        <title>Whole genome shotgun sequence of Methylobacterium gnaphalii NBRC 107716.</title>
        <authorList>
            <person name="Hosoyama A."/>
            <person name="Uohara A."/>
            <person name="Ohji S."/>
            <person name="Ichikawa N."/>
        </authorList>
    </citation>
    <scope>NUCLEOTIDE SEQUENCE [LARGE SCALE GENOMIC DNA]</scope>
    <source>
        <strain evidence="1 2">NBRC 107716</strain>
    </source>
</reference>
<accession>A0A512JJ09</accession>
<gene>
    <name evidence="1" type="ORF">MGN01_17690</name>
</gene>
<protein>
    <submittedName>
        <fullName evidence="1">Uncharacterized protein</fullName>
    </submittedName>
</protein>
<organism evidence="1 2">
    <name type="scientific">Methylobacterium gnaphalii</name>
    <dbReference type="NCBI Taxonomy" id="1010610"/>
    <lineage>
        <taxon>Bacteria</taxon>
        <taxon>Pseudomonadati</taxon>
        <taxon>Pseudomonadota</taxon>
        <taxon>Alphaproteobacteria</taxon>
        <taxon>Hyphomicrobiales</taxon>
        <taxon>Methylobacteriaceae</taxon>
        <taxon>Methylobacterium</taxon>
    </lineage>
</organism>
<keyword evidence="2" id="KW-1185">Reference proteome</keyword>
<evidence type="ECO:0000313" key="1">
    <source>
        <dbReference type="EMBL" id="GEP09924.1"/>
    </source>
</evidence>
<dbReference type="EMBL" id="BJZV01000007">
    <property type="protein sequence ID" value="GEP09924.1"/>
    <property type="molecule type" value="Genomic_DNA"/>
</dbReference>